<dbReference type="OrthoDB" id="10272288at2759"/>
<evidence type="ECO:0000313" key="14">
    <source>
        <dbReference type="Proteomes" id="UP000440367"/>
    </source>
</evidence>
<protein>
    <submittedName>
        <fullName evidence="2">Uncharacterized protein</fullName>
    </submittedName>
</protein>
<name>A0A6A3E1T3_9STRA</name>
<dbReference type="EMBL" id="QXGA01002149">
    <property type="protein sequence ID" value="KAE9103008.1"/>
    <property type="molecule type" value="Genomic_DNA"/>
</dbReference>
<evidence type="ECO:0000313" key="9">
    <source>
        <dbReference type="EMBL" id="KAE9191921.1"/>
    </source>
</evidence>
<evidence type="ECO:0000313" key="8">
    <source>
        <dbReference type="EMBL" id="KAE9189428.1"/>
    </source>
</evidence>
<evidence type="ECO:0000313" key="7">
    <source>
        <dbReference type="EMBL" id="KAE9167168.1"/>
    </source>
</evidence>
<dbReference type="Proteomes" id="UP000437068">
    <property type="component" value="Unassembled WGS sequence"/>
</dbReference>
<dbReference type="Proteomes" id="UP000441208">
    <property type="component" value="Unassembled WGS sequence"/>
</dbReference>
<dbReference type="Proteomes" id="UP000440732">
    <property type="component" value="Unassembled WGS sequence"/>
</dbReference>
<keyword evidence="1" id="KW-0732">Signal</keyword>
<evidence type="ECO:0000313" key="13">
    <source>
        <dbReference type="Proteomes" id="UP000437068"/>
    </source>
</evidence>
<dbReference type="Proteomes" id="UP000460718">
    <property type="component" value="Unassembled WGS sequence"/>
</dbReference>
<proteinExistence type="predicted"/>
<evidence type="ECO:0000313" key="6">
    <source>
        <dbReference type="EMBL" id="KAE9103008.1"/>
    </source>
</evidence>
<dbReference type="EMBL" id="QXGB01004190">
    <property type="protein sequence ID" value="KAE9167168.1"/>
    <property type="molecule type" value="Genomic_DNA"/>
</dbReference>
<dbReference type="Proteomes" id="UP000440367">
    <property type="component" value="Unassembled WGS sequence"/>
</dbReference>
<evidence type="ECO:0000313" key="11">
    <source>
        <dbReference type="Proteomes" id="UP000429523"/>
    </source>
</evidence>
<dbReference type="EMBL" id="QXFZ01002143">
    <property type="protein sequence ID" value="KAE9080246.1"/>
    <property type="molecule type" value="Genomic_DNA"/>
</dbReference>
<dbReference type="AlphaFoldDB" id="A0A6A3E1T3"/>
<dbReference type="EMBL" id="QXGE01002142">
    <property type="protein sequence ID" value="KAE9284528.1"/>
    <property type="molecule type" value="Genomic_DNA"/>
</dbReference>
<dbReference type="EMBL" id="QXFX01002192">
    <property type="protein sequence ID" value="KAE9079662.1"/>
    <property type="molecule type" value="Genomic_DNA"/>
</dbReference>
<gene>
    <name evidence="10" type="ORF">PF001_g22341</name>
    <name evidence="9" type="ORF">PF002_g24359</name>
    <name evidence="8" type="ORF">PF004_g22220</name>
    <name evidence="7" type="ORF">PF005_g28890</name>
    <name evidence="6" type="ORF">PF006_g22292</name>
    <name evidence="5" type="ORF">PF007_g23125</name>
    <name evidence="2" type="ORF">PF009_g24126</name>
    <name evidence="4" type="ORF">PF010_g22672</name>
    <name evidence="3" type="ORF">PF011_g22076</name>
</gene>
<dbReference type="EMBL" id="QXFW01002168">
    <property type="protein sequence ID" value="KAE8981307.1"/>
    <property type="molecule type" value="Genomic_DNA"/>
</dbReference>
<feature type="signal peptide" evidence="1">
    <location>
        <begin position="1"/>
        <end position="17"/>
    </location>
</feature>
<dbReference type="EMBL" id="QXGC01002195">
    <property type="protein sequence ID" value="KAE9189428.1"/>
    <property type="molecule type" value="Genomic_DNA"/>
</dbReference>
<comment type="caution">
    <text evidence="2">The sequence shown here is derived from an EMBL/GenBank/DDBJ whole genome shotgun (WGS) entry which is preliminary data.</text>
</comment>
<evidence type="ECO:0000313" key="2">
    <source>
        <dbReference type="EMBL" id="KAE8925671.1"/>
    </source>
</evidence>
<accession>A0A6A3E1T3</accession>
<dbReference type="EMBL" id="QXGF01002211">
    <property type="protein sequence ID" value="KAE8925671.1"/>
    <property type="molecule type" value="Genomic_DNA"/>
</dbReference>
<evidence type="ECO:0000313" key="16">
    <source>
        <dbReference type="Proteomes" id="UP000441208"/>
    </source>
</evidence>
<organism evidence="2 11">
    <name type="scientific">Phytophthora fragariae</name>
    <dbReference type="NCBI Taxonomy" id="53985"/>
    <lineage>
        <taxon>Eukaryota</taxon>
        <taxon>Sar</taxon>
        <taxon>Stramenopiles</taxon>
        <taxon>Oomycota</taxon>
        <taxon>Peronosporomycetes</taxon>
        <taxon>Peronosporales</taxon>
        <taxon>Peronosporaceae</taxon>
        <taxon>Phytophthora</taxon>
    </lineage>
</organism>
<dbReference type="Proteomes" id="UP000429523">
    <property type="component" value="Unassembled WGS sequence"/>
</dbReference>
<evidence type="ECO:0000256" key="1">
    <source>
        <dbReference type="SAM" id="SignalP"/>
    </source>
</evidence>
<dbReference type="Proteomes" id="UP000476176">
    <property type="component" value="Unassembled WGS sequence"/>
</dbReference>
<dbReference type="Proteomes" id="UP000433483">
    <property type="component" value="Unassembled WGS sequence"/>
</dbReference>
<evidence type="ECO:0000313" key="5">
    <source>
        <dbReference type="EMBL" id="KAE9080246.1"/>
    </source>
</evidence>
<keyword evidence="12" id="KW-1185">Reference proteome</keyword>
<evidence type="ECO:0000313" key="15">
    <source>
        <dbReference type="Proteomes" id="UP000440732"/>
    </source>
</evidence>
<dbReference type="EMBL" id="QXGD01002211">
    <property type="protein sequence ID" value="KAE9191921.1"/>
    <property type="molecule type" value="Genomic_DNA"/>
</dbReference>
<evidence type="ECO:0000313" key="19">
    <source>
        <dbReference type="Proteomes" id="UP000488956"/>
    </source>
</evidence>
<dbReference type="Proteomes" id="UP000488956">
    <property type="component" value="Unassembled WGS sequence"/>
</dbReference>
<evidence type="ECO:0000313" key="17">
    <source>
        <dbReference type="Proteomes" id="UP000460718"/>
    </source>
</evidence>
<feature type="chain" id="PRO_5036163606" evidence="1">
    <location>
        <begin position="18"/>
        <end position="72"/>
    </location>
</feature>
<evidence type="ECO:0000313" key="3">
    <source>
        <dbReference type="EMBL" id="KAE8981307.1"/>
    </source>
</evidence>
<evidence type="ECO:0000313" key="12">
    <source>
        <dbReference type="Proteomes" id="UP000433483"/>
    </source>
</evidence>
<evidence type="ECO:0000313" key="18">
    <source>
        <dbReference type="Proteomes" id="UP000476176"/>
    </source>
</evidence>
<sequence>MVGALAALLYFSGPIVTEWCGRRLMVDLRALRGSVSQTYIAAESAQHGPFCGEWLPYVSFASLRLYSACKST</sequence>
<evidence type="ECO:0000313" key="10">
    <source>
        <dbReference type="EMBL" id="KAE9284528.1"/>
    </source>
</evidence>
<reference evidence="11 12" key="1">
    <citation type="submission" date="2018-08" db="EMBL/GenBank/DDBJ databases">
        <title>Genomic investigation of the strawberry pathogen Phytophthora fragariae indicates pathogenicity is determined by transcriptional variation in three key races.</title>
        <authorList>
            <person name="Adams T.M."/>
            <person name="Armitage A.D."/>
            <person name="Sobczyk M.K."/>
            <person name="Bates H.J."/>
            <person name="Dunwell J.M."/>
            <person name="Nellist C.F."/>
            <person name="Harrison R.J."/>
        </authorList>
    </citation>
    <scope>NUCLEOTIDE SEQUENCE [LARGE SCALE GENOMIC DNA]</scope>
    <source>
        <strain evidence="10 13">A4</strain>
        <strain evidence="9 14">BC-1</strain>
        <strain evidence="8 18">BC-23</strain>
        <strain evidence="7 12">NOV-27</strain>
        <strain evidence="6 15">NOV-5</strain>
        <strain evidence="5 16">NOV-71</strain>
        <strain evidence="2 11">NOV-9</strain>
        <strain evidence="4 19">ONT-3</strain>
        <strain evidence="3 17">SCRP245</strain>
    </source>
</reference>
<evidence type="ECO:0000313" key="4">
    <source>
        <dbReference type="EMBL" id="KAE9079662.1"/>
    </source>
</evidence>